<organism evidence="2">
    <name type="scientific">Dermatophagoides farinae</name>
    <name type="common">American house dust mite</name>
    <dbReference type="NCBI Taxonomy" id="6954"/>
    <lineage>
        <taxon>Eukaryota</taxon>
        <taxon>Metazoa</taxon>
        <taxon>Ecdysozoa</taxon>
        <taxon>Arthropoda</taxon>
        <taxon>Chelicerata</taxon>
        <taxon>Arachnida</taxon>
        <taxon>Acari</taxon>
        <taxon>Acariformes</taxon>
        <taxon>Sarcoptiformes</taxon>
        <taxon>Astigmata</taxon>
        <taxon>Psoroptidia</taxon>
        <taxon>Analgoidea</taxon>
        <taxon>Pyroglyphidae</taxon>
        <taxon>Dermatophagoidinae</taxon>
        <taxon>Dermatophagoides</taxon>
    </lineage>
</organism>
<evidence type="ECO:0000313" key="2">
    <source>
        <dbReference type="EMBL" id="KAH7637941.1"/>
    </source>
</evidence>
<reference evidence="2" key="2">
    <citation type="journal article" date="2021" name="World Allergy Organ. J.">
        <title>Chromosome-level assembly of Dermatophagoides farinae genome and transcriptome reveals two novel allergens Der f 37 and Der f 39.</title>
        <authorList>
            <person name="Chen J."/>
            <person name="Cai Z."/>
            <person name="Fan D."/>
            <person name="Hu J."/>
            <person name="Hou Y."/>
            <person name="He Y."/>
            <person name="Zhang Z."/>
            <person name="Zhao Z."/>
            <person name="Gao P."/>
            <person name="Hu W."/>
            <person name="Sun J."/>
            <person name="Li J."/>
            <person name="Ji K."/>
        </authorList>
    </citation>
    <scope>NUCLEOTIDE SEQUENCE</scope>
    <source>
        <strain evidence="2">JKM2019</strain>
    </source>
</reference>
<keyword evidence="1" id="KW-0812">Transmembrane</keyword>
<feature type="transmembrane region" description="Helical" evidence="1">
    <location>
        <begin position="26"/>
        <end position="47"/>
    </location>
</feature>
<dbReference type="Proteomes" id="UP000828236">
    <property type="component" value="Unassembled WGS sequence"/>
</dbReference>
<accession>A0A9D4SDR5</accession>
<protein>
    <submittedName>
        <fullName evidence="2">Uncharacterized protein</fullName>
    </submittedName>
</protein>
<gene>
    <name evidence="2" type="ORF">HUG17_9045</name>
</gene>
<reference evidence="2" key="1">
    <citation type="submission" date="2020-06" db="EMBL/GenBank/DDBJ databases">
        <authorList>
            <person name="Ji K."/>
            <person name="Li J."/>
        </authorList>
    </citation>
    <scope>NUCLEOTIDE SEQUENCE</scope>
    <source>
        <strain evidence="2">JKM2019</strain>
        <tissue evidence="2">Whole body</tissue>
    </source>
</reference>
<sequence>MKSNTEEIKVEMVAERKIIINNDERIGFWGIILDIIINLLATIPFFIMGKFYKFIGKNKEEIMEADINEQKRNDDPLVILEIKEEESLQNLNISQIQEVEIHENLCLESKMNVNESLKITLEKIMSQSSKSGNQATSFASLSDILANSSSTKRTTRSSIRASTAATSGVSLLPTLEDLRQKLDGVHDDSGMKLNLSRAFGGLPSSFCFDSNDQSSSLLASTSNDHQEFYNNINNNLNTGRQKRQQLKREHRGSQNAFKTEAGSCTSVYNDTEREITHIIRQIELTKNLNFKDDDPDDKDRVHQDRLLPEFNLIQLPVDFNLDHGQINVYQSGIIEIVSGDQTPVKFQMRRATKQIDNPLTTDLILTTENQVIIERMNVCVPETVPNDLDKSTK</sequence>
<name>A0A9D4SDR5_DERFA</name>
<dbReference type="AlphaFoldDB" id="A0A9D4SDR5"/>
<evidence type="ECO:0000256" key="1">
    <source>
        <dbReference type="SAM" id="Phobius"/>
    </source>
</evidence>
<keyword evidence="1" id="KW-0472">Membrane</keyword>
<comment type="caution">
    <text evidence="2">The sequence shown here is derived from an EMBL/GenBank/DDBJ whole genome shotgun (WGS) entry which is preliminary data.</text>
</comment>
<proteinExistence type="predicted"/>
<dbReference type="EMBL" id="SDOV01000008">
    <property type="protein sequence ID" value="KAH7637941.1"/>
    <property type="molecule type" value="Genomic_DNA"/>
</dbReference>
<keyword evidence="1" id="KW-1133">Transmembrane helix</keyword>